<dbReference type="InterPro" id="IPR017850">
    <property type="entry name" value="Alkaline_phosphatase_core_sf"/>
</dbReference>
<keyword evidence="9" id="KW-1185">Reference proteome</keyword>
<comment type="similarity">
    <text evidence="2">Belongs to the sulfatase family.</text>
</comment>
<evidence type="ECO:0000313" key="9">
    <source>
        <dbReference type="Proteomes" id="UP001595818"/>
    </source>
</evidence>
<dbReference type="EMBL" id="JBHSJJ010000009">
    <property type="protein sequence ID" value="MFC4873290.1"/>
    <property type="molecule type" value="Genomic_DNA"/>
</dbReference>
<evidence type="ECO:0000256" key="6">
    <source>
        <dbReference type="ARBA" id="ARBA00022837"/>
    </source>
</evidence>
<evidence type="ECO:0000256" key="3">
    <source>
        <dbReference type="ARBA" id="ARBA00022723"/>
    </source>
</evidence>
<reference evidence="9" key="1">
    <citation type="journal article" date="2019" name="Int. J. Syst. Evol. Microbiol.">
        <title>The Global Catalogue of Microorganisms (GCM) 10K type strain sequencing project: providing services to taxonomists for standard genome sequencing and annotation.</title>
        <authorList>
            <consortium name="The Broad Institute Genomics Platform"/>
            <consortium name="The Broad Institute Genome Sequencing Center for Infectious Disease"/>
            <person name="Wu L."/>
            <person name="Ma J."/>
        </authorList>
    </citation>
    <scope>NUCLEOTIDE SEQUENCE [LARGE SCALE GENOMIC DNA]</scope>
    <source>
        <strain evidence="9">CGMCC 4.7466</strain>
    </source>
</reference>
<evidence type="ECO:0000256" key="5">
    <source>
        <dbReference type="ARBA" id="ARBA00022801"/>
    </source>
</evidence>
<dbReference type="PANTHER" id="PTHR45953">
    <property type="entry name" value="IDURONATE 2-SULFATASE"/>
    <property type="match status" value="1"/>
</dbReference>
<evidence type="ECO:0000313" key="8">
    <source>
        <dbReference type="EMBL" id="MFC4873290.1"/>
    </source>
</evidence>
<organism evidence="8 9">
    <name type="scientific">Negadavirga shengliensis</name>
    <dbReference type="NCBI Taxonomy" id="1389218"/>
    <lineage>
        <taxon>Bacteria</taxon>
        <taxon>Pseudomonadati</taxon>
        <taxon>Bacteroidota</taxon>
        <taxon>Cytophagia</taxon>
        <taxon>Cytophagales</taxon>
        <taxon>Cyclobacteriaceae</taxon>
        <taxon>Negadavirga</taxon>
    </lineage>
</organism>
<dbReference type="InterPro" id="IPR000917">
    <property type="entry name" value="Sulfatase_N"/>
</dbReference>
<evidence type="ECO:0000256" key="1">
    <source>
        <dbReference type="ARBA" id="ARBA00001913"/>
    </source>
</evidence>
<name>A0ABV9T553_9BACT</name>
<dbReference type="Gene3D" id="3.40.720.10">
    <property type="entry name" value="Alkaline Phosphatase, subunit A"/>
    <property type="match status" value="1"/>
</dbReference>
<sequence length="502" mass="56888">MMDVVKSWFFIFFLGVFLTAGTAVNAQHKRDKKPNVLFIAIDDLNDWIGALNTHPQVKTPHIDRLAAKGMLFTNAHAQAPLCNPSRVSIMTGLRPSTTGIYNLSPHHRDVAFTKNAVTLPQYFEKHGYRTLSNGKIFHSIGNTPEKRADFQEWGPIGGGTAGHPSSKLVGETHMGNHPLIDWGVYPEKGDSVRNDYKVATWAEEKLEELGHQEVPFFMAVGFWLPHVPLFATQKWFDLYPENEGIVLPPAPENEREDVPDFAWNLHWYLPEVRLSWLKENNQWENFVRAYLATISFTDAQVGRVLDALEQSGLENNTIVVLWSDHGFHLGEKGITGKNTLWERSTHVPLIFSGPGIEAGKKCNQPAELMDIYPTLIDLSGLEPKDDLEGLSLMPQIRDAETPRARPALTTHNPGNNSVRSLRYRYIRYANGDEELYDHEHDPHEHTNLAADPAHASIKREHARWLGKKDAPHAPGSQHRVLEKVGHEWHWEGNPIVYDELIR</sequence>
<dbReference type="Pfam" id="PF00884">
    <property type="entry name" value="Sulfatase"/>
    <property type="match status" value="1"/>
</dbReference>
<keyword evidence="4" id="KW-0732">Signal</keyword>
<dbReference type="SUPFAM" id="SSF53649">
    <property type="entry name" value="Alkaline phosphatase-like"/>
    <property type="match status" value="1"/>
</dbReference>
<dbReference type="RefSeq" id="WP_377065996.1">
    <property type="nucleotide sequence ID" value="NZ_JBHSJJ010000009.1"/>
</dbReference>
<dbReference type="CDD" id="cd16030">
    <property type="entry name" value="iduronate-2-sulfatase"/>
    <property type="match status" value="1"/>
</dbReference>
<feature type="domain" description="Sulfatase N-terminal" evidence="7">
    <location>
        <begin position="34"/>
        <end position="380"/>
    </location>
</feature>
<dbReference type="PANTHER" id="PTHR45953:SF1">
    <property type="entry name" value="IDURONATE 2-SULFATASE"/>
    <property type="match status" value="1"/>
</dbReference>
<evidence type="ECO:0000259" key="7">
    <source>
        <dbReference type="Pfam" id="PF00884"/>
    </source>
</evidence>
<dbReference type="InterPro" id="IPR035874">
    <property type="entry name" value="IDS"/>
</dbReference>
<protein>
    <submittedName>
        <fullName evidence="8">Sulfatase</fullName>
    </submittedName>
</protein>
<comment type="caution">
    <text evidence="8">The sequence shown here is derived from an EMBL/GenBank/DDBJ whole genome shotgun (WGS) entry which is preliminary data.</text>
</comment>
<gene>
    <name evidence="8" type="ORF">ACFPFU_16435</name>
</gene>
<keyword evidence="5" id="KW-0378">Hydrolase</keyword>
<keyword evidence="3" id="KW-0479">Metal-binding</keyword>
<keyword evidence="6" id="KW-0106">Calcium</keyword>
<dbReference type="Proteomes" id="UP001595818">
    <property type="component" value="Unassembled WGS sequence"/>
</dbReference>
<accession>A0ABV9T553</accession>
<evidence type="ECO:0000256" key="2">
    <source>
        <dbReference type="ARBA" id="ARBA00008779"/>
    </source>
</evidence>
<evidence type="ECO:0000256" key="4">
    <source>
        <dbReference type="ARBA" id="ARBA00022729"/>
    </source>
</evidence>
<comment type="cofactor">
    <cofactor evidence="1">
        <name>Ca(2+)</name>
        <dbReference type="ChEBI" id="CHEBI:29108"/>
    </cofactor>
</comment>
<proteinExistence type="inferred from homology"/>